<evidence type="ECO:0000313" key="7">
    <source>
        <dbReference type="Proteomes" id="UP000188533"/>
    </source>
</evidence>
<accession>A0A1Q3END2</accession>
<feature type="coiled-coil region" evidence="3">
    <location>
        <begin position="36"/>
        <end position="63"/>
    </location>
</feature>
<keyword evidence="3" id="KW-0175">Coiled coil</keyword>
<feature type="domain" description="INO80 complex subunit F" evidence="5">
    <location>
        <begin position="39"/>
        <end position="85"/>
    </location>
</feature>
<dbReference type="Pfam" id="PF24245">
    <property type="entry name" value="INO80F"/>
    <property type="match status" value="1"/>
</dbReference>
<sequence length="254" mass="27893">MASPGPSNLQSISAMSSRTKSKPPAHSMGITAGAEDVKYQAKYKELKRKVKEIEGDNDKLHFKVLTAKRNIQRMKLERAILYERLAQISPSPVPNDQPSISAPHPAAVVHHSPIIQPVPNRHRVDVGDLVGIDFDANFVEYSQPHSRINPGRPLPAIDTTIAPTASFHLLPSFSTSPEALVPILILTVTNVHALSPLPPALTTFLCNKLPIILVMPKGTNMPTVFLQCNMLYTVHRSWTVSVKVHVLDVTICMS</sequence>
<evidence type="ECO:0000313" key="6">
    <source>
        <dbReference type="EMBL" id="GAW08614.1"/>
    </source>
</evidence>
<dbReference type="EMBL" id="BDGU01000674">
    <property type="protein sequence ID" value="GAW08614.1"/>
    <property type="molecule type" value="Genomic_DNA"/>
</dbReference>
<gene>
    <name evidence="6" type="ORF">LENED_010684</name>
</gene>
<dbReference type="AlphaFoldDB" id="A0A1Q3END2"/>
<feature type="region of interest" description="Disordered" evidence="4">
    <location>
        <begin position="1"/>
        <end position="34"/>
    </location>
</feature>
<reference evidence="6 7" key="2">
    <citation type="submission" date="2017-02" db="EMBL/GenBank/DDBJ databases">
        <title>A genome survey and senescence transcriptome analysis in Lentinula edodes.</title>
        <authorList>
            <person name="Sakamoto Y."/>
            <person name="Nakade K."/>
            <person name="Sato S."/>
            <person name="Yoshida Y."/>
            <person name="Miyazaki K."/>
            <person name="Natsume S."/>
            <person name="Konno N."/>
        </authorList>
    </citation>
    <scope>NUCLEOTIDE SEQUENCE [LARGE SCALE GENOMIC DNA]</scope>
    <source>
        <strain evidence="6 7">NBRC 111202</strain>
    </source>
</reference>
<evidence type="ECO:0000256" key="1">
    <source>
        <dbReference type="ARBA" id="ARBA00004123"/>
    </source>
</evidence>
<evidence type="ECO:0000259" key="5">
    <source>
        <dbReference type="Pfam" id="PF24245"/>
    </source>
</evidence>
<keyword evidence="7" id="KW-1185">Reference proteome</keyword>
<proteinExistence type="predicted"/>
<protein>
    <recommendedName>
        <fullName evidence="5">INO80 complex subunit F domain-containing protein</fullName>
    </recommendedName>
</protein>
<evidence type="ECO:0000256" key="3">
    <source>
        <dbReference type="SAM" id="Coils"/>
    </source>
</evidence>
<comment type="subcellular location">
    <subcellularLocation>
        <location evidence="1">Nucleus</location>
    </subcellularLocation>
</comment>
<dbReference type="STRING" id="5353.A0A1Q3END2"/>
<organism evidence="6 7">
    <name type="scientific">Lentinula edodes</name>
    <name type="common">Shiitake mushroom</name>
    <name type="synonym">Lentinus edodes</name>
    <dbReference type="NCBI Taxonomy" id="5353"/>
    <lineage>
        <taxon>Eukaryota</taxon>
        <taxon>Fungi</taxon>
        <taxon>Dikarya</taxon>
        <taxon>Basidiomycota</taxon>
        <taxon>Agaricomycotina</taxon>
        <taxon>Agaricomycetes</taxon>
        <taxon>Agaricomycetidae</taxon>
        <taxon>Agaricales</taxon>
        <taxon>Marasmiineae</taxon>
        <taxon>Omphalotaceae</taxon>
        <taxon>Lentinula</taxon>
    </lineage>
</organism>
<keyword evidence="2" id="KW-0539">Nucleus</keyword>
<evidence type="ECO:0000256" key="4">
    <source>
        <dbReference type="SAM" id="MobiDB-lite"/>
    </source>
</evidence>
<name>A0A1Q3END2_LENED</name>
<feature type="compositionally biased region" description="Polar residues" evidence="4">
    <location>
        <begin position="1"/>
        <end position="18"/>
    </location>
</feature>
<dbReference type="InterPro" id="IPR056513">
    <property type="entry name" value="INO80F"/>
</dbReference>
<dbReference type="Proteomes" id="UP000188533">
    <property type="component" value="Unassembled WGS sequence"/>
</dbReference>
<evidence type="ECO:0000256" key="2">
    <source>
        <dbReference type="ARBA" id="ARBA00023242"/>
    </source>
</evidence>
<comment type="caution">
    <text evidence="6">The sequence shown here is derived from an EMBL/GenBank/DDBJ whole genome shotgun (WGS) entry which is preliminary data.</text>
</comment>
<dbReference type="GO" id="GO:0005634">
    <property type="term" value="C:nucleus"/>
    <property type="evidence" value="ECO:0007669"/>
    <property type="project" value="UniProtKB-SubCell"/>
</dbReference>
<reference evidence="6 7" key="1">
    <citation type="submission" date="2016-08" db="EMBL/GenBank/DDBJ databases">
        <authorList>
            <consortium name="Lentinula edodes genome sequencing consortium"/>
            <person name="Sakamoto Y."/>
            <person name="Nakade K."/>
            <person name="Sato S."/>
            <person name="Yoshida Y."/>
            <person name="Miyazaki K."/>
            <person name="Natsume S."/>
            <person name="Konno N."/>
        </authorList>
    </citation>
    <scope>NUCLEOTIDE SEQUENCE [LARGE SCALE GENOMIC DNA]</scope>
    <source>
        <strain evidence="6 7">NBRC 111202</strain>
    </source>
</reference>